<proteinExistence type="predicted"/>
<organism evidence="1">
    <name type="scientific">viral metagenome</name>
    <dbReference type="NCBI Taxonomy" id="1070528"/>
    <lineage>
        <taxon>unclassified sequences</taxon>
        <taxon>metagenomes</taxon>
        <taxon>organismal metagenomes</taxon>
    </lineage>
</organism>
<name>A0A6C0CJX9_9ZZZZ</name>
<evidence type="ECO:0000313" key="1">
    <source>
        <dbReference type="EMBL" id="QHT04908.1"/>
    </source>
</evidence>
<dbReference type="AlphaFoldDB" id="A0A6C0CJX9"/>
<dbReference type="EMBL" id="MN739442">
    <property type="protein sequence ID" value="QHT04908.1"/>
    <property type="molecule type" value="Genomic_DNA"/>
</dbReference>
<protein>
    <submittedName>
        <fullName evidence="1">Uncharacterized protein</fullName>
    </submittedName>
</protein>
<sequence>MDAKAYKKLSAKELFTLIKTKQKEWDKRLLEIEDELIIDKEEYIEQEKKKYLNFVNWTKVPHRKRKKIAEMYAAETTPQKCWKRATYKYHSALETHLMSTGIVCDEVAYVGDLDKFDSTNKTPFKKDEMVYMGDSVLFIKNSKELIPEDKSVFAKELEEDDYNVELYV</sequence>
<reference evidence="1" key="1">
    <citation type="journal article" date="2020" name="Nature">
        <title>Giant virus diversity and host interactions through global metagenomics.</title>
        <authorList>
            <person name="Schulz F."/>
            <person name="Roux S."/>
            <person name="Paez-Espino D."/>
            <person name="Jungbluth S."/>
            <person name="Walsh D.A."/>
            <person name="Denef V.J."/>
            <person name="McMahon K.D."/>
            <person name="Konstantinidis K.T."/>
            <person name="Eloe-Fadrosh E.A."/>
            <person name="Kyrpides N.C."/>
            <person name="Woyke T."/>
        </authorList>
    </citation>
    <scope>NUCLEOTIDE SEQUENCE</scope>
    <source>
        <strain evidence="1">GVMAG-M-3300021343-4</strain>
    </source>
</reference>
<accession>A0A6C0CJX9</accession>